<dbReference type="EMBL" id="CP011974">
    <property type="protein sequence ID" value="AKO93433.1"/>
    <property type="molecule type" value="Genomic_DNA"/>
</dbReference>
<evidence type="ECO:0000256" key="6">
    <source>
        <dbReference type="PIRNR" id="PIRNR001123"/>
    </source>
</evidence>
<reference evidence="9 10" key="1">
    <citation type="journal article" date="2015" name="PLoS ONE">
        <title>Genome Sequence of Bacillus endophyticus and Analysis of Its Companion Mechanism in the Ketogulonigenium vulgare-Bacillus Strain Consortium.</title>
        <authorList>
            <person name="Jia N."/>
            <person name="Du J."/>
            <person name="Ding M.Z."/>
            <person name="Gao F."/>
            <person name="Yuan Y.J."/>
        </authorList>
    </citation>
    <scope>NUCLEOTIDE SEQUENCE [LARGE SCALE GENOMIC DNA]</scope>
    <source>
        <strain evidence="9 10">Hbe603</strain>
    </source>
</reference>
<dbReference type="PANTHER" id="PTHR32481:SF0">
    <property type="entry name" value="AMINOPEPTIDASE YPDE-RELATED"/>
    <property type="match status" value="1"/>
</dbReference>
<feature type="binding site" evidence="8">
    <location>
        <position position="229"/>
    </location>
    <ligand>
        <name>Zn(2+)</name>
        <dbReference type="ChEBI" id="CHEBI:29105"/>
        <label>1</label>
    </ligand>
</feature>
<dbReference type="PATRIC" id="fig|135735.6.peg.3389"/>
<name>A0A0H4KYN8_9BACI</name>
<evidence type="ECO:0000256" key="4">
    <source>
        <dbReference type="ARBA" id="ARBA00022723"/>
    </source>
</evidence>
<dbReference type="InterPro" id="IPR051464">
    <property type="entry name" value="Peptidase_M42_aminopept"/>
</dbReference>
<gene>
    <name evidence="9" type="ORF">BEH_15965</name>
</gene>
<keyword evidence="10" id="KW-1185">Reference proteome</keyword>
<feature type="binding site" evidence="8">
    <location>
        <position position="316"/>
    </location>
    <ligand>
        <name>Zn(2+)</name>
        <dbReference type="ChEBI" id="CHEBI:29105"/>
        <label>2</label>
    </ligand>
</feature>
<dbReference type="OrthoDB" id="9772053at2"/>
<evidence type="ECO:0000313" key="10">
    <source>
        <dbReference type="Proteomes" id="UP000036202"/>
    </source>
</evidence>
<keyword evidence="4 8" id="KW-0479">Metal-binding</keyword>
<proteinExistence type="inferred from homology"/>
<evidence type="ECO:0000256" key="3">
    <source>
        <dbReference type="ARBA" id="ARBA00022670"/>
    </source>
</evidence>
<evidence type="ECO:0000256" key="5">
    <source>
        <dbReference type="ARBA" id="ARBA00022801"/>
    </source>
</evidence>
<dbReference type="KEGG" id="beo:BEH_15965"/>
<comment type="cofactor">
    <cofactor evidence="8">
        <name>a divalent metal cation</name>
        <dbReference type="ChEBI" id="CHEBI:60240"/>
    </cofactor>
    <text evidence="8">Binds 2 divalent metal cations per subunit.</text>
</comment>
<dbReference type="GO" id="GO:0046872">
    <property type="term" value="F:metal ion binding"/>
    <property type="evidence" value="ECO:0007669"/>
    <property type="project" value="UniProtKB-UniRule"/>
</dbReference>
<evidence type="ECO:0000256" key="8">
    <source>
        <dbReference type="PIRSR" id="PIRSR001123-2"/>
    </source>
</evidence>
<keyword evidence="5" id="KW-0378">Hydrolase</keyword>
<protein>
    <submittedName>
        <fullName evidence="9">Peptidase M28</fullName>
    </submittedName>
</protein>
<feature type="binding site" evidence="8">
    <location>
        <position position="207"/>
    </location>
    <ligand>
        <name>Zn(2+)</name>
        <dbReference type="ChEBI" id="CHEBI:29105"/>
        <label>2</label>
    </ligand>
</feature>
<evidence type="ECO:0000313" key="9">
    <source>
        <dbReference type="EMBL" id="AKO93433.1"/>
    </source>
</evidence>
<dbReference type="Proteomes" id="UP000036202">
    <property type="component" value="Chromosome"/>
</dbReference>
<evidence type="ECO:0000256" key="2">
    <source>
        <dbReference type="ARBA" id="ARBA00022438"/>
    </source>
</evidence>
<dbReference type="GO" id="GO:0006508">
    <property type="term" value="P:proteolysis"/>
    <property type="evidence" value="ECO:0007669"/>
    <property type="project" value="UniProtKB-KW"/>
</dbReference>
<dbReference type="RefSeq" id="WP_046217665.1">
    <property type="nucleotide sequence ID" value="NZ_CP011974.1"/>
</dbReference>
<reference evidence="10" key="2">
    <citation type="submission" date="2015-06" db="EMBL/GenBank/DDBJ databases">
        <title>Genome Sequence of Bacillus endophyticus and Analysis of its Companion Mechanism in the Ketogulonigenium vulgare-Bacillus strain Consortium.</title>
        <authorList>
            <person name="Jia N."/>
            <person name="Du J."/>
            <person name="Ding M.-Z."/>
            <person name="Gao F."/>
            <person name="Yuan Y.-J."/>
        </authorList>
    </citation>
    <scope>NUCLEOTIDE SEQUENCE [LARGE SCALE GENOMIC DNA]</scope>
    <source>
        <strain evidence="10">Hbe603</strain>
    </source>
</reference>
<dbReference type="Pfam" id="PF05343">
    <property type="entry name" value="Peptidase_M42"/>
    <property type="match status" value="1"/>
</dbReference>
<dbReference type="InterPro" id="IPR008007">
    <property type="entry name" value="Peptidase_M42"/>
</dbReference>
<feature type="binding site" evidence="8">
    <location>
        <position position="175"/>
    </location>
    <ligand>
        <name>Zn(2+)</name>
        <dbReference type="ChEBI" id="CHEBI:29105"/>
        <label>2</label>
    </ligand>
</feature>
<organism evidence="9 10">
    <name type="scientific">Priestia filamentosa</name>
    <dbReference type="NCBI Taxonomy" id="1402861"/>
    <lineage>
        <taxon>Bacteria</taxon>
        <taxon>Bacillati</taxon>
        <taxon>Bacillota</taxon>
        <taxon>Bacilli</taxon>
        <taxon>Bacillales</taxon>
        <taxon>Bacillaceae</taxon>
        <taxon>Priestia</taxon>
    </lineage>
</organism>
<sequence>MDLLKKLTETPGAPGFEKHVRNIMEEELTSCGAELVYDDLGSIFGGKEGKENKVKVMIAGHMDEVAFMVSEITKDGYLRFSPLGGWWDQVLLSQRVQIVTEKRTFTGVIGSKPPHILQPEERSKVYPIREMFIDIGAKNKEQVKEWGIHQGDPIIPICPFEMLPDEDTILAKALDNRAGCYLALQSLKELGEDHPNMVFAGATVQEEVGLRGAETSPYMIDPDVAIVLDVGIAEDGPGMGGEDKPKLGGGPLISFLDASMIPNIPFRNLVIQTAEEQNISYQTEIMTGGGTDAGKIHLYKQGVPTIVISVAARYIHSHVSMVSKRDLEDATKLIVEVVRKLDESTVRTFSAE</sequence>
<dbReference type="Gene3D" id="2.40.30.40">
    <property type="entry name" value="Peptidase M42, domain 2"/>
    <property type="match status" value="1"/>
</dbReference>
<dbReference type="SUPFAM" id="SSF53187">
    <property type="entry name" value="Zn-dependent exopeptidases"/>
    <property type="match status" value="1"/>
</dbReference>
<dbReference type="SUPFAM" id="SSF101821">
    <property type="entry name" value="Aminopeptidase/glucanase lid domain"/>
    <property type="match status" value="1"/>
</dbReference>
<dbReference type="PIRSF" id="PIRSF001123">
    <property type="entry name" value="PepA_GA"/>
    <property type="match status" value="1"/>
</dbReference>
<dbReference type="Gene3D" id="3.40.630.10">
    <property type="entry name" value="Zn peptidases"/>
    <property type="match status" value="1"/>
</dbReference>
<dbReference type="InterPro" id="IPR023367">
    <property type="entry name" value="Peptidase_M42_dom2"/>
</dbReference>
<dbReference type="AlphaFoldDB" id="A0A0H4KYN8"/>
<comment type="similarity">
    <text evidence="1 6">Belongs to the peptidase M42 family.</text>
</comment>
<dbReference type="CDD" id="cd05656">
    <property type="entry name" value="M42_Frv"/>
    <property type="match status" value="1"/>
</dbReference>
<evidence type="ECO:0000256" key="7">
    <source>
        <dbReference type="PIRSR" id="PIRSR001123-1"/>
    </source>
</evidence>
<keyword evidence="3" id="KW-0645">Protease</keyword>
<evidence type="ECO:0000256" key="1">
    <source>
        <dbReference type="ARBA" id="ARBA00006272"/>
    </source>
</evidence>
<keyword evidence="2" id="KW-0031">Aminopeptidase</keyword>
<feature type="binding site" evidence="8">
    <location>
        <position position="61"/>
    </location>
    <ligand>
        <name>Zn(2+)</name>
        <dbReference type="ChEBI" id="CHEBI:29105"/>
        <label>1</label>
    </ligand>
</feature>
<accession>A0A0H4KYN8</accession>
<dbReference type="GO" id="GO:0004177">
    <property type="term" value="F:aminopeptidase activity"/>
    <property type="evidence" value="ECO:0007669"/>
    <property type="project" value="UniProtKB-UniRule"/>
</dbReference>
<feature type="binding site" evidence="8">
    <location>
        <position position="175"/>
    </location>
    <ligand>
        <name>Zn(2+)</name>
        <dbReference type="ChEBI" id="CHEBI:29105"/>
        <label>1</label>
    </ligand>
</feature>
<feature type="active site" description="Proton acceptor" evidence="7">
    <location>
        <position position="206"/>
    </location>
</feature>
<dbReference type="PANTHER" id="PTHR32481">
    <property type="entry name" value="AMINOPEPTIDASE"/>
    <property type="match status" value="1"/>
</dbReference>